<proteinExistence type="predicted"/>
<dbReference type="AlphaFoldDB" id="A0A7X6I4E8"/>
<accession>A0A7X6I4E8</accession>
<dbReference type="Proteomes" id="UP000521868">
    <property type="component" value="Unassembled WGS sequence"/>
</dbReference>
<organism evidence="1 2">
    <name type="scientific">Ramlibacter lithotrophicus</name>
    <dbReference type="NCBI Taxonomy" id="2606681"/>
    <lineage>
        <taxon>Bacteria</taxon>
        <taxon>Pseudomonadati</taxon>
        <taxon>Pseudomonadota</taxon>
        <taxon>Betaproteobacteria</taxon>
        <taxon>Burkholderiales</taxon>
        <taxon>Comamonadaceae</taxon>
        <taxon>Ramlibacter</taxon>
    </lineage>
</organism>
<dbReference type="RefSeq" id="WP_168105361.1">
    <property type="nucleotide sequence ID" value="NZ_VTOX01000001.1"/>
</dbReference>
<gene>
    <name evidence="1" type="ORF">RAMLITH_00320</name>
</gene>
<evidence type="ECO:0000313" key="2">
    <source>
        <dbReference type="Proteomes" id="UP000521868"/>
    </source>
</evidence>
<evidence type="ECO:0000313" key="1">
    <source>
        <dbReference type="EMBL" id="NKE64251.1"/>
    </source>
</evidence>
<reference evidence="1 2" key="1">
    <citation type="journal article" date="2020" name="Nature">
        <title>Bacterial chemolithoautotrophy via manganese oxidation.</title>
        <authorList>
            <person name="Yu H."/>
            <person name="Leadbetter J.R."/>
        </authorList>
    </citation>
    <scope>NUCLEOTIDE SEQUENCE [LARGE SCALE GENOMIC DNA]</scope>
    <source>
        <strain evidence="1 2">RBP-1</strain>
    </source>
</reference>
<sequence length="129" mass="14273">MTYKDLPDDVRRFILTSVPSVPYLEAILLLRGEPRAPWNAAAVARRLYLAEPVAGQLLQSLASAGIAQPYPESPGAFTYGPATPELSEMLEAVAKAYGTNLVKVTDLIHSRVDRRAQQFADAFRWRKDS</sequence>
<evidence type="ECO:0008006" key="3">
    <source>
        <dbReference type="Google" id="ProtNLM"/>
    </source>
</evidence>
<protein>
    <recommendedName>
        <fullName evidence="3">Transcriptional regulator</fullName>
    </recommendedName>
</protein>
<name>A0A7X6I4E8_9BURK</name>
<dbReference type="EMBL" id="VTOX01000001">
    <property type="protein sequence ID" value="NKE64251.1"/>
    <property type="molecule type" value="Genomic_DNA"/>
</dbReference>
<keyword evidence="2" id="KW-1185">Reference proteome</keyword>
<comment type="caution">
    <text evidence="1">The sequence shown here is derived from an EMBL/GenBank/DDBJ whole genome shotgun (WGS) entry which is preliminary data.</text>
</comment>